<keyword evidence="2" id="KW-1185">Reference proteome</keyword>
<reference evidence="1" key="2">
    <citation type="submission" date="2015-06" db="UniProtKB">
        <authorList>
            <consortium name="EnsemblMetazoa"/>
        </authorList>
    </citation>
    <scope>IDENTIFICATION</scope>
</reference>
<accession>T1JR51</accession>
<reference evidence="2" key="1">
    <citation type="submission" date="2011-08" db="EMBL/GenBank/DDBJ databases">
        <authorList>
            <person name="Rombauts S."/>
        </authorList>
    </citation>
    <scope>NUCLEOTIDE SEQUENCE</scope>
    <source>
        <strain evidence="2">London</strain>
    </source>
</reference>
<dbReference type="AlphaFoldDB" id="T1JR51"/>
<sequence length="61" mass="7296">MEYFTRRLIEQQFINDTFNQAVQLSNFAINLHNLLIATFLFPRNITEFPRVFQPRAFCTKA</sequence>
<proteinExistence type="predicted"/>
<protein>
    <submittedName>
        <fullName evidence="1">Uncharacterized protein</fullName>
    </submittedName>
</protein>
<dbReference type="HOGENOM" id="CLU_2925533_0_0_1"/>
<evidence type="ECO:0000313" key="1">
    <source>
        <dbReference type="EnsemblMetazoa" id="tetur01g05640.1"/>
    </source>
</evidence>
<evidence type="ECO:0000313" key="2">
    <source>
        <dbReference type="Proteomes" id="UP000015104"/>
    </source>
</evidence>
<name>T1JR51_TETUR</name>
<dbReference type="EnsemblMetazoa" id="tetur01g05640.1">
    <property type="protein sequence ID" value="tetur01g05640.1"/>
    <property type="gene ID" value="tetur01g05640"/>
</dbReference>
<dbReference type="EMBL" id="CAEY01000444">
    <property type="status" value="NOT_ANNOTATED_CDS"/>
    <property type="molecule type" value="Genomic_DNA"/>
</dbReference>
<dbReference type="Proteomes" id="UP000015104">
    <property type="component" value="Unassembled WGS sequence"/>
</dbReference>
<organism evidence="1 2">
    <name type="scientific">Tetranychus urticae</name>
    <name type="common">Two-spotted spider mite</name>
    <dbReference type="NCBI Taxonomy" id="32264"/>
    <lineage>
        <taxon>Eukaryota</taxon>
        <taxon>Metazoa</taxon>
        <taxon>Ecdysozoa</taxon>
        <taxon>Arthropoda</taxon>
        <taxon>Chelicerata</taxon>
        <taxon>Arachnida</taxon>
        <taxon>Acari</taxon>
        <taxon>Acariformes</taxon>
        <taxon>Trombidiformes</taxon>
        <taxon>Prostigmata</taxon>
        <taxon>Eleutherengona</taxon>
        <taxon>Raphignathae</taxon>
        <taxon>Tetranychoidea</taxon>
        <taxon>Tetranychidae</taxon>
        <taxon>Tetranychus</taxon>
    </lineage>
</organism>